<evidence type="ECO:0000256" key="10">
    <source>
        <dbReference type="ARBA" id="ARBA00023125"/>
    </source>
</evidence>
<dbReference type="SUPFAM" id="SSF56112">
    <property type="entry name" value="Protein kinase-like (PK-like)"/>
    <property type="match status" value="1"/>
</dbReference>
<dbReference type="Pfam" id="PF00069">
    <property type="entry name" value="Pkinase"/>
    <property type="match status" value="1"/>
</dbReference>
<evidence type="ECO:0000256" key="16">
    <source>
        <dbReference type="RuleBase" id="RU000682"/>
    </source>
</evidence>
<comment type="caution">
    <text evidence="22">The sequence shown here is derived from an EMBL/GenBank/DDBJ whole genome shotgun (WGS) entry which is preliminary data.</text>
</comment>
<dbReference type="InterPro" id="IPR001356">
    <property type="entry name" value="HD"/>
</dbReference>
<dbReference type="SMART" id="SM00389">
    <property type="entry name" value="HOX"/>
    <property type="match status" value="1"/>
</dbReference>
<dbReference type="PROSITE" id="PS50071">
    <property type="entry name" value="HOMEOBOX_2"/>
    <property type="match status" value="1"/>
</dbReference>
<dbReference type="InterPro" id="IPR017970">
    <property type="entry name" value="Homeobox_CS"/>
</dbReference>
<keyword evidence="7" id="KW-0418">Kinase</keyword>
<keyword evidence="10 15" id="KW-0238">DNA-binding</keyword>
<evidence type="ECO:0000256" key="5">
    <source>
        <dbReference type="ARBA" id="ARBA00022679"/>
    </source>
</evidence>
<evidence type="ECO:0000256" key="15">
    <source>
        <dbReference type="PROSITE-ProRule" id="PRU00108"/>
    </source>
</evidence>
<dbReference type="SUPFAM" id="SSF46689">
    <property type="entry name" value="Homeodomain-like"/>
    <property type="match status" value="1"/>
</dbReference>
<evidence type="ECO:0000256" key="9">
    <source>
        <dbReference type="ARBA" id="ARBA00023054"/>
    </source>
</evidence>
<evidence type="ECO:0000256" key="1">
    <source>
        <dbReference type="ARBA" id="ARBA00004123"/>
    </source>
</evidence>
<dbReference type="InterPro" id="IPR050591">
    <property type="entry name" value="GSK-3"/>
</dbReference>
<dbReference type="PROSITE" id="PS50848">
    <property type="entry name" value="START"/>
    <property type="match status" value="1"/>
</dbReference>
<dbReference type="Proteomes" id="UP000266723">
    <property type="component" value="Unassembled WGS sequence"/>
</dbReference>
<feature type="domain" description="Homeobox" evidence="20">
    <location>
        <begin position="50"/>
        <end position="110"/>
    </location>
</feature>
<dbReference type="Pfam" id="PF00046">
    <property type="entry name" value="Homeodomain"/>
    <property type="match status" value="1"/>
</dbReference>
<proteinExistence type="inferred from homology"/>
<evidence type="ECO:0000256" key="7">
    <source>
        <dbReference type="ARBA" id="ARBA00022777"/>
    </source>
</evidence>
<keyword evidence="6" id="KW-0547">Nucleotide-binding</keyword>
<organism evidence="22 23">
    <name type="scientific">Brassica cretica</name>
    <name type="common">Mustard</name>
    <dbReference type="NCBI Taxonomy" id="69181"/>
    <lineage>
        <taxon>Eukaryota</taxon>
        <taxon>Viridiplantae</taxon>
        <taxon>Streptophyta</taxon>
        <taxon>Embryophyta</taxon>
        <taxon>Tracheophyta</taxon>
        <taxon>Spermatophyta</taxon>
        <taxon>Magnoliopsida</taxon>
        <taxon>eudicotyledons</taxon>
        <taxon>Gunneridae</taxon>
        <taxon>Pentapetalae</taxon>
        <taxon>rosids</taxon>
        <taxon>malvids</taxon>
        <taxon>Brassicales</taxon>
        <taxon>Brassicaceae</taxon>
        <taxon>Brassiceae</taxon>
        <taxon>Brassica</taxon>
    </lineage>
</organism>
<dbReference type="InterPro" id="IPR011009">
    <property type="entry name" value="Kinase-like_dom_sf"/>
</dbReference>
<feature type="region of interest" description="Disordered" evidence="18">
    <location>
        <begin position="1"/>
        <end position="60"/>
    </location>
</feature>
<dbReference type="InterPro" id="IPR009057">
    <property type="entry name" value="Homeodomain-like_sf"/>
</dbReference>
<dbReference type="InterPro" id="IPR008271">
    <property type="entry name" value="Ser/Thr_kinase_AS"/>
</dbReference>
<dbReference type="InterPro" id="IPR000719">
    <property type="entry name" value="Prot_kinase_dom"/>
</dbReference>
<comment type="catalytic activity">
    <reaction evidence="13">
        <text>L-threonyl-[protein] + ATP = O-phospho-L-threonyl-[protein] + ADP + H(+)</text>
        <dbReference type="Rhea" id="RHEA:46608"/>
        <dbReference type="Rhea" id="RHEA-COMP:11060"/>
        <dbReference type="Rhea" id="RHEA-COMP:11605"/>
        <dbReference type="ChEBI" id="CHEBI:15378"/>
        <dbReference type="ChEBI" id="CHEBI:30013"/>
        <dbReference type="ChEBI" id="CHEBI:30616"/>
        <dbReference type="ChEBI" id="CHEBI:61977"/>
        <dbReference type="ChEBI" id="CHEBI:456216"/>
        <dbReference type="EC" id="2.7.11.1"/>
    </reaction>
</comment>
<keyword evidence="12 15" id="KW-0539">Nucleus</keyword>
<comment type="catalytic activity">
    <reaction evidence="14">
        <text>L-seryl-[protein] + ATP = O-phospho-L-seryl-[protein] + ADP + H(+)</text>
        <dbReference type="Rhea" id="RHEA:17989"/>
        <dbReference type="Rhea" id="RHEA-COMP:9863"/>
        <dbReference type="Rhea" id="RHEA-COMP:11604"/>
        <dbReference type="ChEBI" id="CHEBI:15378"/>
        <dbReference type="ChEBI" id="CHEBI:29999"/>
        <dbReference type="ChEBI" id="CHEBI:30616"/>
        <dbReference type="ChEBI" id="CHEBI:83421"/>
        <dbReference type="ChEBI" id="CHEBI:456216"/>
        <dbReference type="EC" id="2.7.11.1"/>
    </reaction>
</comment>
<keyword evidence="4" id="KW-0723">Serine/threonine-protein kinase</keyword>
<dbReference type="PANTHER" id="PTHR24057">
    <property type="entry name" value="GLYCOGEN SYNTHASE KINASE-3 ALPHA"/>
    <property type="match status" value="1"/>
</dbReference>
<keyword evidence="9 17" id="KW-0175">Coiled coil</keyword>
<evidence type="ECO:0000256" key="2">
    <source>
        <dbReference type="ARBA" id="ARBA00005527"/>
    </source>
</evidence>
<feature type="domain" description="Protein kinase" evidence="19">
    <location>
        <begin position="290"/>
        <end position="581"/>
    </location>
</feature>
<evidence type="ECO:0000256" key="18">
    <source>
        <dbReference type="SAM" id="MobiDB-lite"/>
    </source>
</evidence>
<evidence type="ECO:0000256" key="4">
    <source>
        <dbReference type="ARBA" id="ARBA00022527"/>
    </source>
</evidence>
<dbReference type="Pfam" id="PF01852">
    <property type="entry name" value="START"/>
    <property type="match status" value="1"/>
</dbReference>
<keyword evidence="23" id="KW-1185">Reference proteome</keyword>
<keyword evidence="8" id="KW-0067">ATP-binding</keyword>
<feature type="DNA-binding region" description="Homeobox" evidence="15">
    <location>
        <begin position="52"/>
        <end position="111"/>
    </location>
</feature>
<dbReference type="CDD" id="cd14137">
    <property type="entry name" value="STKc_GSK3"/>
    <property type="match status" value="1"/>
</dbReference>
<feature type="compositionally biased region" description="Basic and acidic residues" evidence="18">
    <location>
        <begin position="21"/>
        <end position="30"/>
    </location>
</feature>
<dbReference type="Gene3D" id="1.10.510.10">
    <property type="entry name" value="Transferase(Phosphotransferase) domain 1"/>
    <property type="match status" value="1"/>
</dbReference>
<dbReference type="PANTHER" id="PTHR24057:SF67">
    <property type="entry name" value="NON-SPECIFIC SERINE_THREONINE PROTEIN KINASE"/>
    <property type="match status" value="1"/>
</dbReference>
<evidence type="ECO:0000313" key="22">
    <source>
        <dbReference type="EMBL" id="KAF3566980.1"/>
    </source>
</evidence>
<dbReference type="InterPro" id="IPR002913">
    <property type="entry name" value="START_lipid-bd_dom"/>
</dbReference>
<evidence type="ECO:0000256" key="14">
    <source>
        <dbReference type="ARBA" id="ARBA00048679"/>
    </source>
</evidence>
<evidence type="ECO:0000256" key="13">
    <source>
        <dbReference type="ARBA" id="ARBA00047899"/>
    </source>
</evidence>
<keyword evidence="11 15" id="KW-0371">Homeobox</keyword>
<gene>
    <name evidence="22" type="ORF">DY000_02010753</name>
</gene>
<dbReference type="Gene3D" id="3.30.200.20">
    <property type="entry name" value="Phosphorylase Kinase, domain 1"/>
    <property type="match status" value="1"/>
</dbReference>
<comment type="subcellular location">
    <subcellularLocation>
        <location evidence="1 15 16">Nucleus</location>
    </subcellularLocation>
</comment>
<feature type="coiled-coil region" evidence="17">
    <location>
        <begin position="104"/>
        <end position="139"/>
    </location>
</feature>
<comment type="similarity">
    <text evidence="2">Belongs to the protein kinase superfamily. CMGC Ser/Thr protein kinase family. GSK-3 subfamily.</text>
</comment>
<evidence type="ECO:0000256" key="12">
    <source>
        <dbReference type="ARBA" id="ARBA00023242"/>
    </source>
</evidence>
<evidence type="ECO:0000256" key="11">
    <source>
        <dbReference type="ARBA" id="ARBA00023155"/>
    </source>
</evidence>
<feature type="compositionally biased region" description="Basic residues" evidence="18">
    <location>
        <begin position="51"/>
        <end position="60"/>
    </location>
</feature>
<evidence type="ECO:0000313" key="23">
    <source>
        <dbReference type="Proteomes" id="UP000266723"/>
    </source>
</evidence>
<sequence>MRNNNGAGGDIFDGSGKNRRSREEEHESRSGSDNVEGISGEDQDADDNKPPKKKRYHRHTPQQIQELESMFKECPHPDEKQRLELSKRLCLETRQVKFWFQNRRTQMKTQLERHENALLRQENDKLRAENMSIREAMRNPTCNICGGPAMLGDVSIEEHHLRIENARLKDELDRVFNLTGKFLGHHHNNHTSSLELGVGTNNNGGNFAFPPDFNGGGGCLPPPQQATVINGVDQRSVLLELALTAMDELLKLAQSDEPLWVKSLDGERDELNHEEYMRTFSSAKPNGLVTEASRTSGMVIINSLSLVETLMDSAKCLETGEQVAIKKVLQDKRYKNRELQIMRLQDHPNVVRLRHSFFSTTEKDELYLNLVLEFVPETVYRALKHYTKMNQHMPIILVQLYTYQICRALNYLHRVVGVCHRDIKPQNLLVNSQTNQLKICDFGSAKMLVPGEPNISYICSRYYRAPELIFGATEYTNAIDMWSGGCVMAELLLGQPLFPGESGIDQLVEIIKILGTPTREEIRCMNPNYTEFKFPQIKAHPWHKIFQKRMPPEAVDLVSRLLQYSPNLRCTALEACAHPFFDDLRDPNISLPNGRPLPPLFNFTPQELAGASTELRQRLIPAHCQGTGSSS</sequence>
<dbReference type="InterPro" id="IPR039192">
    <property type="entry name" value="STKc_GSK3"/>
</dbReference>
<feature type="compositionally biased region" description="Gly residues" evidence="18">
    <location>
        <begin position="1"/>
        <end position="11"/>
    </location>
</feature>
<evidence type="ECO:0000256" key="6">
    <source>
        <dbReference type="ARBA" id="ARBA00022741"/>
    </source>
</evidence>
<feature type="domain" description="START" evidence="21">
    <location>
        <begin position="231"/>
        <end position="312"/>
    </location>
</feature>
<dbReference type="EMBL" id="QGKV02000759">
    <property type="protein sequence ID" value="KAF3566980.1"/>
    <property type="molecule type" value="Genomic_DNA"/>
</dbReference>
<dbReference type="CDD" id="cd00086">
    <property type="entry name" value="homeodomain"/>
    <property type="match status" value="1"/>
</dbReference>
<evidence type="ECO:0000256" key="8">
    <source>
        <dbReference type="ARBA" id="ARBA00022840"/>
    </source>
</evidence>
<evidence type="ECO:0000259" key="20">
    <source>
        <dbReference type="PROSITE" id="PS50071"/>
    </source>
</evidence>
<dbReference type="Gene3D" id="1.10.10.60">
    <property type="entry name" value="Homeodomain-like"/>
    <property type="match status" value="1"/>
</dbReference>
<keyword evidence="5" id="KW-0808">Transferase</keyword>
<evidence type="ECO:0000259" key="21">
    <source>
        <dbReference type="PROSITE" id="PS50848"/>
    </source>
</evidence>
<protein>
    <recommendedName>
        <fullName evidence="3">non-specific serine/threonine protein kinase</fullName>
        <ecNumber evidence="3">2.7.11.1</ecNumber>
    </recommendedName>
</protein>
<dbReference type="PROSITE" id="PS00027">
    <property type="entry name" value="HOMEOBOX_1"/>
    <property type="match status" value="1"/>
</dbReference>
<reference evidence="22 23" key="1">
    <citation type="journal article" date="2020" name="BMC Genomics">
        <title>Intraspecific diversification of the crop wild relative Brassica cretica Lam. using demographic model selection.</title>
        <authorList>
            <person name="Kioukis A."/>
            <person name="Michalopoulou V.A."/>
            <person name="Briers L."/>
            <person name="Pirintsos S."/>
            <person name="Studholme D.J."/>
            <person name="Pavlidis P."/>
            <person name="Sarris P.F."/>
        </authorList>
    </citation>
    <scope>NUCLEOTIDE SEQUENCE [LARGE SCALE GENOMIC DNA]</scope>
    <source>
        <strain evidence="23">cv. PFS-1207/04</strain>
    </source>
</reference>
<evidence type="ECO:0000256" key="3">
    <source>
        <dbReference type="ARBA" id="ARBA00012513"/>
    </source>
</evidence>
<accession>A0ABQ7D5L1</accession>
<dbReference type="PROSITE" id="PS00108">
    <property type="entry name" value="PROTEIN_KINASE_ST"/>
    <property type="match status" value="1"/>
</dbReference>
<dbReference type="PROSITE" id="PS50011">
    <property type="entry name" value="PROTEIN_KINASE_DOM"/>
    <property type="match status" value="1"/>
</dbReference>
<dbReference type="SMART" id="SM00220">
    <property type="entry name" value="S_TKc"/>
    <property type="match status" value="1"/>
</dbReference>
<evidence type="ECO:0000259" key="19">
    <source>
        <dbReference type="PROSITE" id="PS50011"/>
    </source>
</evidence>
<evidence type="ECO:0000256" key="17">
    <source>
        <dbReference type="SAM" id="Coils"/>
    </source>
</evidence>
<name>A0ABQ7D5L1_BRACR</name>
<dbReference type="EC" id="2.7.11.1" evidence="3"/>